<dbReference type="Proteomes" id="UP000830395">
    <property type="component" value="Chromosome 6"/>
</dbReference>
<gene>
    <name evidence="1" type="ORF">PDJAM_G00217840</name>
</gene>
<keyword evidence="2" id="KW-1185">Reference proteome</keyword>
<evidence type="ECO:0000313" key="2">
    <source>
        <dbReference type="Proteomes" id="UP000830395"/>
    </source>
</evidence>
<sequence length="90" mass="9945">MEEPLTKVELGKGQILLNPAVCPLRVTSQSHSLSTLKMEEPLRKVELGKGQILLNPAVCPLRVTSQSHSLSTLKMEEPLRKDGIPTQRDC</sequence>
<evidence type="ECO:0000313" key="1">
    <source>
        <dbReference type="EMBL" id="MCJ8732979.1"/>
    </source>
</evidence>
<protein>
    <submittedName>
        <fullName evidence="1">Uncharacterized protein</fullName>
    </submittedName>
</protein>
<dbReference type="EMBL" id="CM040980">
    <property type="protein sequence ID" value="MCJ8732979.1"/>
    <property type="molecule type" value="Genomic_DNA"/>
</dbReference>
<accession>A0ACC5YBE0</accession>
<name>A0ACC5YBE0_9TELE</name>
<organism evidence="1 2">
    <name type="scientific">Pangasius djambal</name>
    <dbReference type="NCBI Taxonomy" id="1691987"/>
    <lineage>
        <taxon>Eukaryota</taxon>
        <taxon>Metazoa</taxon>
        <taxon>Chordata</taxon>
        <taxon>Craniata</taxon>
        <taxon>Vertebrata</taxon>
        <taxon>Euteleostomi</taxon>
        <taxon>Actinopterygii</taxon>
        <taxon>Neopterygii</taxon>
        <taxon>Teleostei</taxon>
        <taxon>Ostariophysi</taxon>
        <taxon>Siluriformes</taxon>
        <taxon>Pangasiidae</taxon>
        <taxon>Pangasius</taxon>
    </lineage>
</organism>
<reference evidence="1" key="1">
    <citation type="submission" date="2020-02" db="EMBL/GenBank/DDBJ databases">
        <title>Genome sequencing of the panga catfish, Pangasius djambal.</title>
        <authorList>
            <person name="Wen M."/>
            <person name="Zahm M."/>
            <person name="Roques C."/>
            <person name="Cabau C."/>
            <person name="Klopp C."/>
            <person name="Donnadieu C."/>
            <person name="Jouanno E."/>
            <person name="Avarre J.-C."/>
            <person name="Campet M."/>
            <person name="Ha T."/>
            <person name="Dugue R."/>
            <person name="Lampietro C."/>
            <person name="Louis A."/>
            <person name="Herpin A."/>
            <person name="Echchiki A."/>
            <person name="Berthelot C."/>
            <person name="Parey E."/>
            <person name="Roest-Crollius H."/>
            <person name="Braasch I."/>
            <person name="Postlethwait J.H."/>
            <person name="Bobe J."/>
            <person name="Montfort J."/>
            <person name="Bouchez O."/>
            <person name="Begum T."/>
            <person name="Schartl M."/>
            <person name="Gustiano R."/>
            <person name="Guiguen Y."/>
        </authorList>
    </citation>
    <scope>NUCLEOTIDE SEQUENCE</scope>
    <source>
        <strain evidence="1">Pdj_M5554</strain>
    </source>
</reference>
<proteinExistence type="predicted"/>
<comment type="caution">
    <text evidence="1">The sequence shown here is derived from an EMBL/GenBank/DDBJ whole genome shotgun (WGS) entry which is preliminary data.</text>
</comment>